<proteinExistence type="predicted"/>
<evidence type="ECO:0000313" key="2">
    <source>
        <dbReference type="EMBL" id="WAX58554.1"/>
    </source>
</evidence>
<feature type="transmembrane region" description="Helical" evidence="1">
    <location>
        <begin position="80"/>
        <end position="98"/>
    </location>
</feature>
<evidence type="ECO:0000313" key="3">
    <source>
        <dbReference type="Proteomes" id="UP001164693"/>
    </source>
</evidence>
<keyword evidence="1" id="KW-1133">Transmembrane helix</keyword>
<protein>
    <recommendedName>
        <fullName evidence="4">Zinc-finger domain-containing protein</fullName>
    </recommendedName>
</protein>
<feature type="transmembrane region" description="Helical" evidence="1">
    <location>
        <begin position="168"/>
        <end position="187"/>
    </location>
</feature>
<evidence type="ECO:0000256" key="1">
    <source>
        <dbReference type="SAM" id="Phobius"/>
    </source>
</evidence>
<dbReference type="RefSeq" id="WP_269445093.1">
    <property type="nucleotide sequence ID" value="NZ_CP097463.1"/>
</dbReference>
<keyword evidence="3" id="KW-1185">Reference proteome</keyword>
<sequence length="217" mass="22934">MRCDRFREAASARLDGEPIGMSVSVLDHHLATCLDCARWVEDATRLTRQLRLGTADAPDLAETLTRDIALPARRVLRRRLVLRIALFAVGIVQLAIAVPALTGDSLGMAMSMHAAHEGAAWNMAIAVAFLASAVAPRRAAGLIPLLVTFIVVLGVLSVHDIAAGAVSIGRISTHLAALTGLLLLIALDRAHRALPPGRFAASGADDERGRPNLRGVA</sequence>
<accession>A0ABY7K129</accession>
<name>A0ABY7K129_9ACTN</name>
<reference evidence="2" key="1">
    <citation type="submission" date="2022-05" db="EMBL/GenBank/DDBJ databases">
        <title>Jatrophihabitans sp. SB3-54 whole genome sequence.</title>
        <authorList>
            <person name="Suh M.K."/>
            <person name="Eom M.K."/>
            <person name="Kim J.S."/>
            <person name="Kim H.S."/>
            <person name="Do H.E."/>
            <person name="Shin Y.K."/>
            <person name="Lee J.-S."/>
        </authorList>
    </citation>
    <scope>NUCLEOTIDE SEQUENCE</scope>
    <source>
        <strain evidence="2">SB3-54</strain>
    </source>
</reference>
<keyword evidence="1" id="KW-0812">Transmembrane</keyword>
<dbReference type="EMBL" id="CP097463">
    <property type="protein sequence ID" value="WAX58554.1"/>
    <property type="molecule type" value="Genomic_DNA"/>
</dbReference>
<dbReference type="Proteomes" id="UP001164693">
    <property type="component" value="Chromosome"/>
</dbReference>
<organism evidence="2 3">
    <name type="scientific">Jatrophihabitans cynanchi</name>
    <dbReference type="NCBI Taxonomy" id="2944128"/>
    <lineage>
        <taxon>Bacteria</taxon>
        <taxon>Bacillati</taxon>
        <taxon>Actinomycetota</taxon>
        <taxon>Actinomycetes</taxon>
        <taxon>Jatrophihabitantales</taxon>
        <taxon>Jatrophihabitantaceae</taxon>
        <taxon>Jatrophihabitans</taxon>
    </lineage>
</organism>
<evidence type="ECO:0008006" key="4">
    <source>
        <dbReference type="Google" id="ProtNLM"/>
    </source>
</evidence>
<keyword evidence="1" id="KW-0472">Membrane</keyword>
<feature type="transmembrane region" description="Helical" evidence="1">
    <location>
        <begin position="118"/>
        <end position="135"/>
    </location>
</feature>
<feature type="transmembrane region" description="Helical" evidence="1">
    <location>
        <begin position="142"/>
        <end position="162"/>
    </location>
</feature>
<gene>
    <name evidence="2" type="ORF">M6B22_07260</name>
</gene>